<dbReference type="AlphaFoldDB" id="A0A8S9L7V9"/>
<accession>A0A8S9L7V9</accession>
<feature type="region of interest" description="Disordered" evidence="1">
    <location>
        <begin position="1"/>
        <end position="57"/>
    </location>
</feature>
<evidence type="ECO:0000313" key="2">
    <source>
        <dbReference type="EMBL" id="KAF2604280.1"/>
    </source>
</evidence>
<name>A0A8S9L7V9_BRACR</name>
<evidence type="ECO:0000256" key="1">
    <source>
        <dbReference type="SAM" id="MobiDB-lite"/>
    </source>
</evidence>
<feature type="compositionally biased region" description="Low complexity" evidence="1">
    <location>
        <begin position="26"/>
        <end position="42"/>
    </location>
</feature>
<comment type="caution">
    <text evidence="2">The sequence shown here is derived from an EMBL/GenBank/DDBJ whole genome shotgun (WGS) entry which is preliminary data.</text>
</comment>
<organism evidence="2">
    <name type="scientific">Brassica cretica</name>
    <name type="common">Mustard</name>
    <dbReference type="NCBI Taxonomy" id="69181"/>
    <lineage>
        <taxon>Eukaryota</taxon>
        <taxon>Viridiplantae</taxon>
        <taxon>Streptophyta</taxon>
        <taxon>Embryophyta</taxon>
        <taxon>Tracheophyta</taxon>
        <taxon>Spermatophyta</taxon>
        <taxon>Magnoliopsida</taxon>
        <taxon>eudicotyledons</taxon>
        <taxon>Gunneridae</taxon>
        <taxon>Pentapetalae</taxon>
        <taxon>rosids</taxon>
        <taxon>malvids</taxon>
        <taxon>Brassicales</taxon>
        <taxon>Brassicaceae</taxon>
        <taxon>Brassiceae</taxon>
        <taxon>Brassica</taxon>
    </lineage>
</organism>
<dbReference type="EMBL" id="QGKY02000094">
    <property type="protein sequence ID" value="KAF2604280.1"/>
    <property type="molecule type" value="Genomic_DNA"/>
</dbReference>
<protein>
    <submittedName>
        <fullName evidence="2">Uncharacterized protein</fullName>
    </submittedName>
</protein>
<gene>
    <name evidence="2" type="ORF">F2Q70_00025838</name>
</gene>
<proteinExistence type="predicted"/>
<reference evidence="2" key="1">
    <citation type="submission" date="2019-12" db="EMBL/GenBank/DDBJ databases">
        <title>Genome sequencing and annotation of Brassica cretica.</title>
        <authorList>
            <person name="Studholme D.J."/>
            <person name="Sarris P.F."/>
        </authorList>
    </citation>
    <scope>NUCLEOTIDE SEQUENCE</scope>
    <source>
        <strain evidence="2">PFS-102/07</strain>
        <tissue evidence="2">Leaf</tissue>
    </source>
</reference>
<sequence length="85" mass="8647">MVLARLTGGDGRGLPSATAEHGGGDPEAAIGGPEAASGGPAAEHTDTEVEDGGGDDFRLWRVEDTRSDDEFYGGACGFIRTPIEA</sequence>